<evidence type="ECO:0000313" key="1">
    <source>
        <dbReference type="EMBL" id="MDI3420032.1"/>
    </source>
</evidence>
<comment type="caution">
    <text evidence="1">The sequence shown here is derived from an EMBL/GenBank/DDBJ whole genome shotgun (WGS) entry which is preliminary data.</text>
</comment>
<reference evidence="1 2" key="1">
    <citation type="submission" date="2023-05" db="EMBL/GenBank/DDBJ databases">
        <title>Draft genome sequence of Streptomyces sp. B-S-A12 isolated from a cave soil in Thailand.</title>
        <authorList>
            <person name="Chamroensaksri N."/>
            <person name="Muangham S."/>
        </authorList>
    </citation>
    <scope>NUCLEOTIDE SEQUENCE [LARGE SCALE GENOMIC DNA]</scope>
    <source>
        <strain evidence="1 2">B-S-A12</strain>
    </source>
</reference>
<proteinExistence type="predicted"/>
<organism evidence="1 2">
    <name type="scientific">Streptomyces luteolus</name>
    <dbReference type="NCBI Taxonomy" id="3043615"/>
    <lineage>
        <taxon>Bacteria</taxon>
        <taxon>Bacillati</taxon>
        <taxon>Actinomycetota</taxon>
        <taxon>Actinomycetes</taxon>
        <taxon>Kitasatosporales</taxon>
        <taxon>Streptomycetaceae</taxon>
        <taxon>Streptomyces</taxon>
    </lineage>
</organism>
<sequence length="77" mass="8317">MPWQAPIVVHPFTSGDGRPVSVRGRPLGTAHSDRELVELLRAAGLDEADAALDDPHLVEWRGAPAHAWLPPHADRSA</sequence>
<dbReference type="EMBL" id="JASCIS010000014">
    <property type="protein sequence ID" value="MDI3420032.1"/>
    <property type="molecule type" value="Genomic_DNA"/>
</dbReference>
<protein>
    <submittedName>
        <fullName evidence="1">Uncharacterized protein</fullName>
    </submittedName>
</protein>
<gene>
    <name evidence="1" type="ORF">QIT00_15925</name>
</gene>
<name>A0ABT6SWR5_9ACTN</name>
<evidence type="ECO:0000313" key="2">
    <source>
        <dbReference type="Proteomes" id="UP001237105"/>
    </source>
</evidence>
<dbReference type="Proteomes" id="UP001237105">
    <property type="component" value="Unassembled WGS sequence"/>
</dbReference>
<accession>A0ABT6SWR5</accession>
<dbReference type="RefSeq" id="WP_282535919.1">
    <property type="nucleotide sequence ID" value="NZ_JASCIS010000014.1"/>
</dbReference>
<keyword evidence="2" id="KW-1185">Reference proteome</keyword>